<evidence type="ECO:0000313" key="4">
    <source>
        <dbReference type="Proteomes" id="UP000268162"/>
    </source>
</evidence>
<dbReference type="Proteomes" id="UP000268162">
    <property type="component" value="Unassembled WGS sequence"/>
</dbReference>
<dbReference type="PANTHER" id="PTHR11538:SF26">
    <property type="entry name" value="FERREDOXIN-FOLD ANTICODON-BINDING DOMAIN-CONTAINING PROTEIN 1"/>
    <property type="match status" value="1"/>
</dbReference>
<feature type="compositionally biased region" description="Basic residues" evidence="1">
    <location>
        <begin position="224"/>
        <end position="238"/>
    </location>
</feature>
<dbReference type="STRING" id="215637.A0A4P9ZJ76"/>
<dbReference type="GO" id="GO:0070042">
    <property type="term" value="F:rRNA (uridine-N3-)-methyltransferase activity"/>
    <property type="evidence" value="ECO:0007669"/>
    <property type="project" value="InterPro"/>
</dbReference>
<reference evidence="4" key="1">
    <citation type="journal article" date="2018" name="Nat. Microbiol.">
        <title>Leveraging single-cell genomics to expand the fungal tree of life.</title>
        <authorList>
            <person name="Ahrendt S.R."/>
            <person name="Quandt C.A."/>
            <person name="Ciobanu D."/>
            <person name="Clum A."/>
            <person name="Salamov A."/>
            <person name="Andreopoulos B."/>
            <person name="Cheng J.F."/>
            <person name="Woyke T."/>
            <person name="Pelin A."/>
            <person name="Henrissat B."/>
            <person name="Reynolds N.K."/>
            <person name="Benny G.L."/>
            <person name="Smith M.E."/>
            <person name="James T.Y."/>
            <person name="Grigoriev I.V."/>
        </authorList>
    </citation>
    <scope>NUCLEOTIDE SEQUENCE [LARGE SCALE GENOMIC DNA]</scope>
    <source>
        <strain evidence="4">RSA 468</strain>
    </source>
</reference>
<proteinExistence type="predicted"/>
<dbReference type="EMBL" id="ML004087">
    <property type="protein sequence ID" value="RKP33286.1"/>
    <property type="molecule type" value="Genomic_DNA"/>
</dbReference>
<organism evidence="3 4">
    <name type="scientific">Dimargaris cristalligena</name>
    <dbReference type="NCBI Taxonomy" id="215637"/>
    <lineage>
        <taxon>Eukaryota</taxon>
        <taxon>Fungi</taxon>
        <taxon>Fungi incertae sedis</taxon>
        <taxon>Zoopagomycota</taxon>
        <taxon>Kickxellomycotina</taxon>
        <taxon>Dimargaritomycetes</taxon>
        <taxon>Dimargaritales</taxon>
        <taxon>Dimargaritaceae</taxon>
        <taxon>Dimargaris</taxon>
    </lineage>
</organism>
<dbReference type="GO" id="GO:0005737">
    <property type="term" value="C:cytoplasm"/>
    <property type="evidence" value="ECO:0007669"/>
    <property type="project" value="TreeGrafter"/>
</dbReference>
<sequence length="244" mass="27327">MNDHILTVGEGNFSFSRAVTDVLHTAHHITATAYDSEEVVQEKYPDAEGHTKEILNRSGTVLYSVDATDLAKYKVLRNQRFTHIIFNFPHTGSGIKDVDINIHGNRSLILGFLKSAIPFLTDPELYPETDLAPGKIHIATKTGLPYDEWRVRDLAVSTRKLVCQTTMPFRAELFPGYEHRRTLGYKEGMSVGGNEEIQKSPAKLYVFVKGNITELRAMNALAKTAKKAQPKNRQKGRALKQTSS</sequence>
<evidence type="ECO:0000256" key="1">
    <source>
        <dbReference type="SAM" id="MobiDB-lite"/>
    </source>
</evidence>
<accession>A0A4P9ZJ76</accession>
<dbReference type="InterPro" id="IPR019446">
    <property type="entry name" value="BMT5-like"/>
</dbReference>
<dbReference type="GO" id="GO:0070475">
    <property type="term" value="P:rRNA base methylation"/>
    <property type="evidence" value="ECO:0007669"/>
    <property type="project" value="InterPro"/>
</dbReference>
<keyword evidence="4" id="KW-1185">Reference proteome</keyword>
<feature type="region of interest" description="Disordered" evidence="1">
    <location>
        <begin position="223"/>
        <end position="244"/>
    </location>
</feature>
<feature type="domain" description="25S rRNA (uridine-N(3))-methyltransferase BMT5-like" evidence="2">
    <location>
        <begin position="6"/>
        <end position="181"/>
    </location>
</feature>
<evidence type="ECO:0000313" key="3">
    <source>
        <dbReference type="EMBL" id="RKP33286.1"/>
    </source>
</evidence>
<evidence type="ECO:0000259" key="2">
    <source>
        <dbReference type="Pfam" id="PF10354"/>
    </source>
</evidence>
<dbReference type="Pfam" id="PF10354">
    <property type="entry name" value="BMT5-like"/>
    <property type="match status" value="1"/>
</dbReference>
<gene>
    <name evidence="3" type="ORF">BJ085DRAFT_23300</name>
</gene>
<dbReference type="AlphaFoldDB" id="A0A4P9ZJ76"/>
<protein>
    <recommendedName>
        <fullName evidence="2">25S rRNA (uridine-N(3))-methyltransferase BMT5-like domain-containing protein</fullName>
    </recommendedName>
</protein>
<dbReference type="PANTHER" id="PTHR11538">
    <property type="entry name" value="PHENYLALANYL-TRNA SYNTHETASE"/>
    <property type="match status" value="1"/>
</dbReference>
<name>A0A4P9ZJ76_9FUNG</name>